<keyword evidence="1" id="KW-0813">Transport</keyword>
<keyword evidence="1" id="KW-0472">Membrane</keyword>
<sequence length="315" mass="34669">MGGFVARAAAVHPRLRKSAVQTILTLSSPHQSPPLALQPSLGHYFSRVNQEWKKGYEVQTSPGGSYVADPLLSGVVVVSIAGGYNDYQVRSKLESLDGIVPASHGFMISSTSMKNVWLSMEHQAILWCNQLVVQVSHTLLSLVDSKTGQPFSDTQKRLWILTRMLQSALAQSFNGVTPMKISNELPMLASKGSESQISSCPLDWRDDALDRDLYIQTSTVTILAMDGRRRWLDIELLGSNGKNHFIFVTNLAPCSGVRLHLWPEKEKSNSNLPVCERVVEVTSKMVLIPAGPAPKQLKKHVNQLPAGILDVVMTM</sequence>
<comment type="similarity">
    <text evidence="1">Belongs to the GPI inositol-deacylase family.</text>
</comment>
<accession>A0A8S9MWH7</accession>
<proteinExistence type="inferred from homology"/>
<comment type="caution">
    <text evidence="3">The sequence shown here is derived from an EMBL/GenBank/DDBJ whole genome shotgun (WGS) entry which is preliminary data.</text>
</comment>
<dbReference type="PANTHER" id="PTHR47346:SF1">
    <property type="entry name" value="GPI INOSITOL-DEACYLASE"/>
    <property type="match status" value="1"/>
</dbReference>
<feature type="domain" description="GPI inositol-deacylase PGAP1-like alpha/beta" evidence="2">
    <location>
        <begin position="1"/>
        <end position="141"/>
    </location>
</feature>
<dbReference type="Proteomes" id="UP000712600">
    <property type="component" value="Unassembled WGS sequence"/>
</dbReference>
<comment type="subcellular location">
    <subcellularLocation>
        <location evidence="1">Endoplasmic reticulum membrane</location>
    </subcellularLocation>
</comment>
<dbReference type="InterPro" id="IPR029058">
    <property type="entry name" value="AB_hydrolase_fold"/>
</dbReference>
<dbReference type="PANTHER" id="PTHR47346">
    <property type="entry name" value="HYDROLASES, ACTING ON ESTER BOND"/>
    <property type="match status" value="1"/>
</dbReference>
<dbReference type="SUPFAM" id="SSF53474">
    <property type="entry name" value="alpha/beta-Hydrolases"/>
    <property type="match status" value="1"/>
</dbReference>
<dbReference type="Pfam" id="PF07819">
    <property type="entry name" value="PGAP1"/>
    <property type="match status" value="1"/>
</dbReference>
<protein>
    <recommendedName>
        <fullName evidence="1">GPI inositol-deacylase</fullName>
        <ecNumber evidence="1">3.1.-.-</ecNumber>
    </recommendedName>
</protein>
<evidence type="ECO:0000256" key="1">
    <source>
        <dbReference type="RuleBase" id="RU365011"/>
    </source>
</evidence>
<dbReference type="AlphaFoldDB" id="A0A8S9MWH7"/>
<name>A0A8S9MWH7_BRACR</name>
<reference evidence="3" key="1">
    <citation type="submission" date="2019-12" db="EMBL/GenBank/DDBJ databases">
        <title>Genome sequencing and annotation of Brassica cretica.</title>
        <authorList>
            <person name="Studholme D.J."/>
            <person name="Sarris P."/>
        </authorList>
    </citation>
    <scope>NUCLEOTIDE SEQUENCE</scope>
    <source>
        <strain evidence="3">PFS-109/04</strain>
        <tissue evidence="3">Leaf</tissue>
    </source>
</reference>
<dbReference type="GO" id="GO:0005789">
    <property type="term" value="C:endoplasmic reticulum membrane"/>
    <property type="evidence" value="ECO:0007669"/>
    <property type="project" value="UniProtKB-SubCell"/>
</dbReference>
<dbReference type="GO" id="GO:0016788">
    <property type="term" value="F:hydrolase activity, acting on ester bonds"/>
    <property type="evidence" value="ECO:0007669"/>
    <property type="project" value="InterPro"/>
</dbReference>
<dbReference type="Gene3D" id="3.40.50.1820">
    <property type="entry name" value="alpha/beta hydrolase"/>
    <property type="match status" value="1"/>
</dbReference>
<gene>
    <name evidence="3" type="ORF">F2Q69_00055875</name>
</gene>
<keyword evidence="1" id="KW-0378">Hydrolase</keyword>
<evidence type="ECO:0000259" key="2">
    <source>
        <dbReference type="Pfam" id="PF07819"/>
    </source>
</evidence>
<dbReference type="InterPro" id="IPR012908">
    <property type="entry name" value="PGAP1-ab_dom-like"/>
</dbReference>
<dbReference type="EC" id="3.1.-.-" evidence="1"/>
<organism evidence="3 4">
    <name type="scientific">Brassica cretica</name>
    <name type="common">Mustard</name>
    <dbReference type="NCBI Taxonomy" id="69181"/>
    <lineage>
        <taxon>Eukaryota</taxon>
        <taxon>Viridiplantae</taxon>
        <taxon>Streptophyta</taxon>
        <taxon>Embryophyta</taxon>
        <taxon>Tracheophyta</taxon>
        <taxon>Spermatophyta</taxon>
        <taxon>Magnoliopsida</taxon>
        <taxon>eudicotyledons</taxon>
        <taxon>Gunneridae</taxon>
        <taxon>Pentapetalae</taxon>
        <taxon>rosids</taxon>
        <taxon>malvids</taxon>
        <taxon>Brassicales</taxon>
        <taxon>Brassicaceae</taxon>
        <taxon>Brassiceae</taxon>
        <taxon>Brassica</taxon>
    </lineage>
</organism>
<keyword evidence="1" id="KW-0653">Protein transport</keyword>
<dbReference type="EMBL" id="QGKX02002183">
    <property type="protein sequence ID" value="KAF3487536.1"/>
    <property type="molecule type" value="Genomic_DNA"/>
</dbReference>
<keyword evidence="1" id="KW-0256">Endoplasmic reticulum</keyword>
<evidence type="ECO:0000313" key="4">
    <source>
        <dbReference type="Proteomes" id="UP000712600"/>
    </source>
</evidence>
<evidence type="ECO:0000313" key="3">
    <source>
        <dbReference type="EMBL" id="KAF3487536.1"/>
    </source>
</evidence>
<comment type="function">
    <text evidence="1">Involved in inositol deacylation of GPI-anchored proteins which plays important roles in the quality control and ER-associated degradation of GPI-anchored proteins.</text>
</comment>
<dbReference type="GO" id="GO:0015031">
    <property type="term" value="P:protein transport"/>
    <property type="evidence" value="ECO:0007669"/>
    <property type="project" value="UniProtKB-KW"/>
</dbReference>